<reference evidence="3 4" key="1">
    <citation type="journal article" date="2012" name="PLoS Pathog.">
        <title>Diverse lifestyles and strategies of plant pathogenesis encoded in the genomes of eighteen Dothideomycetes fungi.</title>
        <authorList>
            <person name="Ohm R.A."/>
            <person name="Feau N."/>
            <person name="Henrissat B."/>
            <person name="Schoch C.L."/>
            <person name="Horwitz B.A."/>
            <person name="Barry K.W."/>
            <person name="Condon B.J."/>
            <person name="Copeland A.C."/>
            <person name="Dhillon B."/>
            <person name="Glaser F."/>
            <person name="Hesse C.N."/>
            <person name="Kosti I."/>
            <person name="LaButti K."/>
            <person name="Lindquist E.A."/>
            <person name="Lucas S."/>
            <person name="Salamov A.A."/>
            <person name="Bradshaw R.E."/>
            <person name="Ciuffetti L."/>
            <person name="Hamelin R.C."/>
            <person name="Kema G.H.J."/>
            <person name="Lawrence C."/>
            <person name="Scott J.A."/>
            <person name="Spatafora J.W."/>
            <person name="Turgeon B.G."/>
            <person name="de Wit P.J.G.M."/>
            <person name="Zhong S."/>
            <person name="Goodwin S.B."/>
            <person name="Grigoriev I.V."/>
        </authorList>
    </citation>
    <scope>NUCLEOTIDE SEQUENCE [LARGE SCALE GENOMIC DNA]</scope>
    <source>
        <strain evidence="3 4">CIRAD86</strain>
    </source>
</reference>
<evidence type="ECO:0000313" key="4">
    <source>
        <dbReference type="Proteomes" id="UP000016932"/>
    </source>
</evidence>
<dbReference type="Proteomes" id="UP000016932">
    <property type="component" value="Unassembled WGS sequence"/>
</dbReference>
<sequence length="586" mass="65416">MQILHHRAANPLNRTCDSRYQHLYPRQHQHPLDLASELEKVALCDIVSNLVAQEVAITSARNFWDAASTAASTRGYERSGPEIRYILNKCHQEGRAVANATRYIQDKMRVGGGKCPGKISDYNAPGFVSEDQKKRLEETAKAVALMDENGEGKGYEMSFHTGEEDELSISPSQDPSNEDDDDLAIRVATMQWNFFALIYPKILLLGNGDAYEKLGVPRLQSLPPASWKPHILVCLCPIISILVDEDYVLRARRRSAQMIFQRTMPRKAVLEPNRWASKTAVPVEPIKLPVASTNDVGLGGETAADSEIAGSKHSCHTRNRVEMPSQGEWQGGRKQARMCTSLLHGPEPGLPRVHLHVVPLPLALKAEEQPLPGDVVGYKCSSLLTMVFVLAPHTSPRQNRFKILLRSRQLLQMNAQVVVVCVIVGAGAAVLIGYATTRYFFGNTSNNDGPTDEFNQAAYMREVRLRNVEQIGAINGYGHRHMARLTLLSRHGLGRTLTLITPQWLKKPQGKQIHSISHSPRLTALQGYQSFHKQASQRIIRDGLDPTSIRAIQISSDPNFEAYSRPIRQQLKIQSYGEKLESRPER</sequence>
<evidence type="ECO:0000256" key="1">
    <source>
        <dbReference type="SAM" id="MobiDB-lite"/>
    </source>
</evidence>
<dbReference type="KEGG" id="pfj:MYCFIDRAFT_174330"/>
<dbReference type="OrthoDB" id="3650464at2759"/>
<name>M2ZUX0_PSEFD</name>
<evidence type="ECO:0000313" key="3">
    <source>
        <dbReference type="EMBL" id="EME82789.1"/>
    </source>
</evidence>
<dbReference type="EMBL" id="KB446558">
    <property type="protein sequence ID" value="EME82789.1"/>
    <property type="molecule type" value="Genomic_DNA"/>
</dbReference>
<proteinExistence type="predicted"/>
<feature type="transmembrane region" description="Helical" evidence="2">
    <location>
        <begin position="415"/>
        <end position="435"/>
    </location>
</feature>
<organism evidence="3 4">
    <name type="scientific">Pseudocercospora fijiensis (strain CIRAD86)</name>
    <name type="common">Black leaf streak disease fungus</name>
    <name type="synonym">Mycosphaerella fijiensis</name>
    <dbReference type="NCBI Taxonomy" id="383855"/>
    <lineage>
        <taxon>Eukaryota</taxon>
        <taxon>Fungi</taxon>
        <taxon>Dikarya</taxon>
        <taxon>Ascomycota</taxon>
        <taxon>Pezizomycotina</taxon>
        <taxon>Dothideomycetes</taxon>
        <taxon>Dothideomycetidae</taxon>
        <taxon>Mycosphaerellales</taxon>
        <taxon>Mycosphaerellaceae</taxon>
        <taxon>Pseudocercospora</taxon>
    </lineage>
</organism>
<evidence type="ECO:0000256" key="2">
    <source>
        <dbReference type="SAM" id="Phobius"/>
    </source>
</evidence>
<keyword evidence="2" id="KW-1133">Transmembrane helix</keyword>
<dbReference type="GeneID" id="19333163"/>
<dbReference type="AlphaFoldDB" id="M2ZUX0"/>
<gene>
    <name evidence="3" type="ORF">MYCFIDRAFT_174330</name>
</gene>
<keyword evidence="2" id="KW-0812">Transmembrane</keyword>
<accession>M2ZUX0</accession>
<protein>
    <submittedName>
        <fullName evidence="3">Uncharacterized protein</fullName>
    </submittedName>
</protein>
<keyword evidence="2" id="KW-0472">Membrane</keyword>
<dbReference type="RefSeq" id="XP_007926212.1">
    <property type="nucleotide sequence ID" value="XM_007928021.1"/>
</dbReference>
<keyword evidence="4" id="KW-1185">Reference proteome</keyword>
<feature type="region of interest" description="Disordered" evidence="1">
    <location>
        <begin position="161"/>
        <end position="180"/>
    </location>
</feature>
<dbReference type="VEuPathDB" id="FungiDB:MYCFIDRAFT_174330"/>
<dbReference type="HOGENOM" id="CLU_465488_0_0_1"/>